<evidence type="ECO:0000256" key="1">
    <source>
        <dbReference type="SAM" id="Phobius"/>
    </source>
</evidence>
<protein>
    <submittedName>
        <fullName evidence="2">Uncharacterized protein</fullName>
    </submittedName>
</protein>
<keyword evidence="1" id="KW-0812">Transmembrane</keyword>
<organism evidence="2 3">
    <name type="scientific">Coprinopsis marcescibilis</name>
    <name type="common">Agaric fungus</name>
    <name type="synonym">Psathyrella marcescibilis</name>
    <dbReference type="NCBI Taxonomy" id="230819"/>
    <lineage>
        <taxon>Eukaryota</taxon>
        <taxon>Fungi</taxon>
        <taxon>Dikarya</taxon>
        <taxon>Basidiomycota</taxon>
        <taxon>Agaricomycotina</taxon>
        <taxon>Agaricomycetes</taxon>
        <taxon>Agaricomycetidae</taxon>
        <taxon>Agaricales</taxon>
        <taxon>Agaricineae</taxon>
        <taxon>Psathyrellaceae</taxon>
        <taxon>Coprinopsis</taxon>
    </lineage>
</organism>
<evidence type="ECO:0000313" key="3">
    <source>
        <dbReference type="Proteomes" id="UP000307440"/>
    </source>
</evidence>
<gene>
    <name evidence="2" type="ORF">FA15DRAFT_121505</name>
</gene>
<dbReference type="Proteomes" id="UP000307440">
    <property type="component" value="Unassembled WGS sequence"/>
</dbReference>
<proteinExistence type="predicted"/>
<accession>A0A5C3L5C9</accession>
<name>A0A5C3L5C9_COPMA</name>
<feature type="transmembrane region" description="Helical" evidence="1">
    <location>
        <begin position="103"/>
        <end position="123"/>
    </location>
</feature>
<keyword evidence="1" id="KW-1133">Transmembrane helix</keyword>
<keyword evidence="1" id="KW-0472">Membrane</keyword>
<sequence>MRPRSHCRDLFKKLRPYPSANLTQLWHAKIQIVGLKEKKNLKTQTGPSRHDILIRMCPLNEFNSSRHSRREYLTLGHSLRSVLLLLSGPSSVASIYLRKTRNSASIVECVGYLMVWFGTQIIYSG</sequence>
<keyword evidence="3" id="KW-1185">Reference proteome</keyword>
<reference evidence="2 3" key="1">
    <citation type="journal article" date="2019" name="Nat. Ecol. Evol.">
        <title>Megaphylogeny resolves global patterns of mushroom evolution.</title>
        <authorList>
            <person name="Varga T."/>
            <person name="Krizsan K."/>
            <person name="Foldi C."/>
            <person name="Dima B."/>
            <person name="Sanchez-Garcia M."/>
            <person name="Sanchez-Ramirez S."/>
            <person name="Szollosi G.J."/>
            <person name="Szarkandi J.G."/>
            <person name="Papp V."/>
            <person name="Albert L."/>
            <person name="Andreopoulos W."/>
            <person name="Angelini C."/>
            <person name="Antonin V."/>
            <person name="Barry K.W."/>
            <person name="Bougher N.L."/>
            <person name="Buchanan P."/>
            <person name="Buyck B."/>
            <person name="Bense V."/>
            <person name="Catcheside P."/>
            <person name="Chovatia M."/>
            <person name="Cooper J."/>
            <person name="Damon W."/>
            <person name="Desjardin D."/>
            <person name="Finy P."/>
            <person name="Geml J."/>
            <person name="Haridas S."/>
            <person name="Hughes K."/>
            <person name="Justo A."/>
            <person name="Karasinski D."/>
            <person name="Kautmanova I."/>
            <person name="Kiss B."/>
            <person name="Kocsube S."/>
            <person name="Kotiranta H."/>
            <person name="LaButti K.M."/>
            <person name="Lechner B.E."/>
            <person name="Liimatainen K."/>
            <person name="Lipzen A."/>
            <person name="Lukacs Z."/>
            <person name="Mihaltcheva S."/>
            <person name="Morgado L.N."/>
            <person name="Niskanen T."/>
            <person name="Noordeloos M.E."/>
            <person name="Ohm R.A."/>
            <person name="Ortiz-Santana B."/>
            <person name="Ovrebo C."/>
            <person name="Racz N."/>
            <person name="Riley R."/>
            <person name="Savchenko A."/>
            <person name="Shiryaev A."/>
            <person name="Soop K."/>
            <person name="Spirin V."/>
            <person name="Szebenyi C."/>
            <person name="Tomsovsky M."/>
            <person name="Tulloss R.E."/>
            <person name="Uehling J."/>
            <person name="Grigoriev I.V."/>
            <person name="Vagvolgyi C."/>
            <person name="Papp T."/>
            <person name="Martin F.M."/>
            <person name="Miettinen O."/>
            <person name="Hibbett D.S."/>
            <person name="Nagy L.G."/>
        </authorList>
    </citation>
    <scope>NUCLEOTIDE SEQUENCE [LARGE SCALE GENOMIC DNA]</scope>
    <source>
        <strain evidence="2 3">CBS 121175</strain>
    </source>
</reference>
<dbReference type="AlphaFoldDB" id="A0A5C3L5C9"/>
<evidence type="ECO:0000313" key="2">
    <source>
        <dbReference type="EMBL" id="TFK27960.1"/>
    </source>
</evidence>
<dbReference type="EMBL" id="ML210160">
    <property type="protein sequence ID" value="TFK27960.1"/>
    <property type="molecule type" value="Genomic_DNA"/>
</dbReference>